<feature type="region of interest" description="Disordered" evidence="1">
    <location>
        <begin position="1"/>
        <end position="96"/>
    </location>
</feature>
<feature type="compositionally biased region" description="Basic and acidic residues" evidence="1">
    <location>
        <begin position="60"/>
        <end position="74"/>
    </location>
</feature>
<evidence type="ECO:0000313" key="2">
    <source>
        <dbReference type="EMBL" id="JAD93611.1"/>
    </source>
</evidence>
<organism evidence="2">
    <name type="scientific">Arundo donax</name>
    <name type="common">Giant reed</name>
    <name type="synonym">Donax arundinaceus</name>
    <dbReference type="NCBI Taxonomy" id="35708"/>
    <lineage>
        <taxon>Eukaryota</taxon>
        <taxon>Viridiplantae</taxon>
        <taxon>Streptophyta</taxon>
        <taxon>Embryophyta</taxon>
        <taxon>Tracheophyta</taxon>
        <taxon>Spermatophyta</taxon>
        <taxon>Magnoliopsida</taxon>
        <taxon>Liliopsida</taxon>
        <taxon>Poales</taxon>
        <taxon>Poaceae</taxon>
        <taxon>PACMAD clade</taxon>
        <taxon>Arundinoideae</taxon>
        <taxon>Arundineae</taxon>
        <taxon>Arundo</taxon>
    </lineage>
</organism>
<feature type="compositionally biased region" description="Basic and acidic residues" evidence="1">
    <location>
        <begin position="18"/>
        <end position="33"/>
    </location>
</feature>
<protein>
    <submittedName>
        <fullName evidence="2">Uncharacterized protein</fullName>
    </submittedName>
</protein>
<accession>A0A0A9E0T1</accession>
<reference evidence="2" key="2">
    <citation type="journal article" date="2015" name="Data Brief">
        <title>Shoot transcriptome of the giant reed, Arundo donax.</title>
        <authorList>
            <person name="Barrero R.A."/>
            <person name="Guerrero F.D."/>
            <person name="Moolhuijzen P."/>
            <person name="Goolsby J.A."/>
            <person name="Tidwell J."/>
            <person name="Bellgard S.E."/>
            <person name="Bellgard M.I."/>
        </authorList>
    </citation>
    <scope>NUCLEOTIDE SEQUENCE</scope>
    <source>
        <tissue evidence="2">Shoot tissue taken approximately 20 cm above the soil surface</tissue>
    </source>
</reference>
<dbReference type="EMBL" id="GBRH01204284">
    <property type="protein sequence ID" value="JAD93611.1"/>
    <property type="molecule type" value="Transcribed_RNA"/>
</dbReference>
<dbReference type="AlphaFoldDB" id="A0A0A9E0T1"/>
<sequence>MERGGQGPGRRRLLTAVGEHERRGDVLGRHLPEPDLAVARRGGRVDARAGAGGRRRHRHSEREVADQHPHERARVHGAPPLPRLHSHLTKPARNSL</sequence>
<name>A0A0A9E0T1_ARUDO</name>
<reference evidence="2" key="1">
    <citation type="submission" date="2014-09" db="EMBL/GenBank/DDBJ databases">
        <authorList>
            <person name="Magalhaes I.L.F."/>
            <person name="Oliveira U."/>
            <person name="Santos F.R."/>
            <person name="Vidigal T.H.D.A."/>
            <person name="Brescovit A.D."/>
            <person name="Santos A.J."/>
        </authorList>
    </citation>
    <scope>NUCLEOTIDE SEQUENCE</scope>
    <source>
        <tissue evidence="2">Shoot tissue taken approximately 20 cm above the soil surface</tissue>
    </source>
</reference>
<evidence type="ECO:0000256" key="1">
    <source>
        <dbReference type="SAM" id="MobiDB-lite"/>
    </source>
</evidence>
<proteinExistence type="predicted"/>